<keyword evidence="1" id="KW-0378">Hydrolase</keyword>
<protein>
    <submittedName>
        <fullName evidence="1">HAD family hydrolase</fullName>
    </submittedName>
</protein>
<name>A0AC61RA66_9FIRM</name>
<gene>
    <name evidence="1" type="ORF">E5336_01520</name>
</gene>
<accession>A0AC61RA66</accession>
<dbReference type="EMBL" id="SRYG01000002">
    <property type="protein sequence ID" value="TGY67117.1"/>
    <property type="molecule type" value="Genomic_DNA"/>
</dbReference>
<evidence type="ECO:0000313" key="1">
    <source>
        <dbReference type="EMBL" id="TGY67117.1"/>
    </source>
</evidence>
<comment type="caution">
    <text evidence="1">The sequence shown here is derived from an EMBL/GenBank/DDBJ whole genome shotgun (WGS) entry which is preliminary data.</text>
</comment>
<sequence>MKLKLCFDCDDTLYDLSWPFRMSASHLFADGQLDPIDMERFYLDYRKAGDEIFDQIQTGKISIDESGRHRIKTVCSRYGIPVDDAFADEFQKMYRDYQKNIAMDPQLVDFFQETDADLAILTNGDHGHQYAKLSTLGVFDYFHPSHVFTSGKIGYAKPDPRAFTEVMDTLNENAMDWYYIGDSYGNDMEGAKNVGMKTIHFNRHHGPEGEAADYVVYSEKQLIELLKELSA</sequence>
<evidence type="ECO:0000313" key="2">
    <source>
        <dbReference type="Proteomes" id="UP000308836"/>
    </source>
</evidence>
<proteinExistence type="predicted"/>
<organism evidence="1 2">
    <name type="scientific">Dubosiella muris</name>
    <dbReference type="NCBI Taxonomy" id="3038133"/>
    <lineage>
        <taxon>Bacteria</taxon>
        <taxon>Bacillati</taxon>
        <taxon>Bacillota</taxon>
        <taxon>Erysipelotrichia</taxon>
        <taxon>Erysipelotrichales</taxon>
        <taxon>Erysipelotrichaceae</taxon>
        <taxon>Dubosiella</taxon>
    </lineage>
</organism>
<keyword evidence="2" id="KW-1185">Reference proteome</keyword>
<reference evidence="1" key="1">
    <citation type="submission" date="2019-04" db="EMBL/GenBank/DDBJ databases">
        <title>Microbes associate with the intestines of laboratory mice.</title>
        <authorList>
            <person name="Navarre W."/>
            <person name="Wong E."/>
            <person name="Huang K."/>
            <person name="Tropini C."/>
            <person name="Ng K."/>
            <person name="Yu B."/>
        </authorList>
    </citation>
    <scope>NUCLEOTIDE SEQUENCE</scope>
    <source>
        <strain evidence="1">NM09_H32</strain>
    </source>
</reference>
<dbReference type="Proteomes" id="UP000308836">
    <property type="component" value="Unassembled WGS sequence"/>
</dbReference>